<dbReference type="InterPro" id="IPR011041">
    <property type="entry name" value="Quinoprot_gluc/sorb_DH_b-prop"/>
</dbReference>
<feature type="signal peptide" evidence="1">
    <location>
        <begin position="1"/>
        <end position="25"/>
    </location>
</feature>
<gene>
    <name evidence="5" type="ORF">SAMN02745131_03202</name>
</gene>
<evidence type="ECO:0000313" key="5">
    <source>
        <dbReference type="EMBL" id="SHF65727.1"/>
    </source>
</evidence>
<dbReference type="Pfam" id="PF07995">
    <property type="entry name" value="GSDH"/>
    <property type="match status" value="2"/>
</dbReference>
<evidence type="ECO:0000259" key="3">
    <source>
        <dbReference type="Pfam" id="PF18962"/>
    </source>
</evidence>
<dbReference type="InterPro" id="IPR013783">
    <property type="entry name" value="Ig-like_fold"/>
</dbReference>
<accession>A0A1M5DFH2</accession>
<sequence>MFCLTAVRQISLILLLCTFSTYLHAAPGNDDCSATSPALISNGACNTTSTLYQATNSGVASANGTAYDVWFQFIPASTVQTIAVSYSNPTNLSTSNSYIEVFDGSCNGTSLGYANTGTDLTLYGLNTTKTYYIRVYTTTNPSTGNTSKWSFSICLTHNTSVLSNDDCSGATTLSSNTSCTVTSTTLAGATPSSSVPAGCTANTHYDVWYKFVAAATTETVTISNLGTAITTSEVQLFSGVCGSLNSLQCGSSAITASGLTVGANYYIRVSSVLATPYGYASGTGTFDICVTHIPPPANDDCSGAVSLTSNITCTTTTSTLDRATATSGLPAGCESAGTHYDVWYKFIAQNTTETVSLSALGSTITNPEVQIYNGTCGSLVSIACGSTTAIATGLTINNTYYVRVSNVSTDPSGSGTANFNICLTHTTPPPANDNCNLATALSIGTATPSSVWGATDSGVPTVCSGTPDDDVWFTFTPTATSATVTLSAVGSNLTTSGAMIQVFSGSCGSLTSIACGSSGMTALGLTPGSTYYIRVYSSAAGSIGGTSTGSAFTITVTGPAAVSASTVGSGRMNEVFKQNILSGSGVLSYPWEITYGQDDKLWITESRGYKVYRMDPNTGAKSTVLDLSTGSTFLPSPADSLNAVNMSSWNSIKWPQGGLAGLALHPKFMDGTGLNDYVYVSYVHRYLSGSTAVKTGIFFRNKLVRFTYNSATNKLESPVVLCDTLPGSSDHNSQRIIIAPVTKGGTYYLFYAQGDMGAGQFENRDRPENAQKINSYEGKILRFNLVSDGEAGANGWIPNDNPYNTLLGVQSAVYSTGIRNNQGFAYDSSLNILYGASHGPYSDDEINVIQGFKNYGHPLIQGFVDGNYNGTTTASTNTSLSAGAPFTDNSGNSACPPIGDEAANKAAIDASGNGLYKDPIFSAYAAPKATVLNIWQTNSGNANWPTEAWSGLDLYTNTVIPGWKKSLIAASLKWGRLIRLKMDGTGNGTLPTNSASDTISYFGSQNRFRDLAFAPNGKDIYVIMDNNSTTSGPGAANPVVPTCAGCVQKYTFLGYNPDATGRSLLPTSVDVTTGTDNACVSGTTITIDNFNNNLWVPITGPDGNILAEIKANGNNLGTVTSSFYTNSGPVRENAKKRLYLDRNMTITPQVQPNPATPVSIRLYIKTSELNAIKAASNSQGASSLVNSISNLSIFKNSDACGPTWVNVTSPTVITPQYAEAFGGGYVLQADISSFSSFYFANTNAITLPLNLLTFKGQWQDNNTLLQWETSNEVNTSHFVIERSTDARNFTAIGKTEAAGNTNGQKYSYTDKDAGMLNAAILYYRLKMYDLNGTFSYSNIVTINVDPAALVVNIYPNPVHSVIMAKVSLKKADNLNIQVTDMKGQAVYMATKYLGAGVSELQIDTRKWTSQVYSIKITDSNNKVLVTKNIVKL</sequence>
<reference evidence="5 6" key="1">
    <citation type="submission" date="2016-11" db="EMBL/GenBank/DDBJ databases">
        <authorList>
            <person name="Jaros S."/>
            <person name="Januszkiewicz K."/>
            <person name="Wedrychowicz H."/>
        </authorList>
    </citation>
    <scope>NUCLEOTIDE SEQUENCE [LARGE SCALE GENOMIC DNA]</scope>
    <source>
        <strain evidence="5 6">DSM 18119</strain>
    </source>
</reference>
<dbReference type="EMBL" id="FQUU01000015">
    <property type="protein sequence ID" value="SHF65727.1"/>
    <property type="molecule type" value="Genomic_DNA"/>
</dbReference>
<feature type="domain" description="T9SS-like galactose binding" evidence="4">
    <location>
        <begin position="297"/>
        <end position="421"/>
    </location>
</feature>
<feature type="domain" description="Glucose/Sorbosone dehydrogenase" evidence="2">
    <location>
        <begin position="946"/>
        <end position="1028"/>
    </location>
</feature>
<dbReference type="Pfam" id="PF23759">
    <property type="entry name" value="GBD_T9SS_assoc"/>
    <property type="match status" value="4"/>
</dbReference>
<dbReference type="Proteomes" id="UP000184048">
    <property type="component" value="Unassembled WGS sequence"/>
</dbReference>
<dbReference type="InterPro" id="IPR011042">
    <property type="entry name" value="6-blade_b-propeller_TolB-like"/>
</dbReference>
<dbReference type="InterPro" id="IPR012938">
    <property type="entry name" value="Glc/Sorbosone_DH"/>
</dbReference>
<proteinExistence type="predicted"/>
<dbReference type="Pfam" id="PF18962">
    <property type="entry name" value="Por_Secre_tail"/>
    <property type="match status" value="1"/>
</dbReference>
<evidence type="ECO:0000259" key="2">
    <source>
        <dbReference type="Pfam" id="PF07995"/>
    </source>
</evidence>
<dbReference type="InterPro" id="IPR026444">
    <property type="entry name" value="Secre_tail"/>
</dbReference>
<dbReference type="NCBIfam" id="TIGR04183">
    <property type="entry name" value="Por_Secre_tail"/>
    <property type="match status" value="1"/>
</dbReference>
<feature type="chain" id="PRO_5012070154" evidence="1">
    <location>
        <begin position="26"/>
        <end position="1432"/>
    </location>
</feature>
<name>A0A1M5DFH2_9BACT</name>
<feature type="domain" description="T9SS-like galactose binding" evidence="4">
    <location>
        <begin position="431"/>
        <end position="540"/>
    </location>
</feature>
<dbReference type="RefSeq" id="WP_072836348.1">
    <property type="nucleotide sequence ID" value="NZ_FQUU01000015.1"/>
</dbReference>
<dbReference type="STRING" id="1121884.SAMN02745131_03202"/>
<evidence type="ECO:0000259" key="4">
    <source>
        <dbReference type="Pfam" id="PF23759"/>
    </source>
</evidence>
<protein>
    <submittedName>
        <fullName evidence="5">Dehydrogenase, PQQ-dependent, s-GDH family</fullName>
    </submittedName>
</protein>
<feature type="domain" description="Secretion system C-terminal sorting" evidence="3">
    <location>
        <begin position="1353"/>
        <end position="1430"/>
    </location>
</feature>
<keyword evidence="6" id="KW-1185">Reference proteome</keyword>
<dbReference type="SUPFAM" id="SSF50952">
    <property type="entry name" value="Soluble quinoprotein glucose dehydrogenase"/>
    <property type="match status" value="1"/>
</dbReference>
<keyword evidence="1" id="KW-0732">Signal</keyword>
<evidence type="ECO:0000313" key="6">
    <source>
        <dbReference type="Proteomes" id="UP000184048"/>
    </source>
</evidence>
<feature type="domain" description="Glucose/Sorbosone dehydrogenase" evidence="2">
    <location>
        <begin position="587"/>
        <end position="878"/>
    </location>
</feature>
<dbReference type="Gene3D" id="2.60.40.10">
    <property type="entry name" value="Immunoglobulins"/>
    <property type="match status" value="1"/>
</dbReference>
<dbReference type="Gene3D" id="2.60.120.380">
    <property type="match status" value="1"/>
</dbReference>
<dbReference type="Gene3D" id="2.120.10.30">
    <property type="entry name" value="TolB, C-terminal domain"/>
    <property type="match status" value="1"/>
</dbReference>
<evidence type="ECO:0000256" key="1">
    <source>
        <dbReference type="SAM" id="SignalP"/>
    </source>
</evidence>
<organism evidence="5 6">
    <name type="scientific">Flavisolibacter ginsengisoli DSM 18119</name>
    <dbReference type="NCBI Taxonomy" id="1121884"/>
    <lineage>
        <taxon>Bacteria</taxon>
        <taxon>Pseudomonadati</taxon>
        <taxon>Bacteroidota</taxon>
        <taxon>Chitinophagia</taxon>
        <taxon>Chitinophagales</taxon>
        <taxon>Chitinophagaceae</taxon>
        <taxon>Flavisolibacter</taxon>
    </lineage>
</organism>
<dbReference type="InterPro" id="IPR056600">
    <property type="entry name" value="GBD_T9SS_assoc"/>
</dbReference>
<feature type="domain" description="T9SS-like galactose binding" evidence="4">
    <location>
        <begin position="163"/>
        <end position="273"/>
    </location>
</feature>
<feature type="domain" description="T9SS-like galactose binding" evidence="4">
    <location>
        <begin position="29"/>
        <end position="142"/>
    </location>
</feature>
<dbReference type="OrthoDB" id="9770043at2"/>